<accession>A0A8H7F152</accession>
<gene>
    <name evidence="1" type="ORF">Agabi119p4_6109</name>
</gene>
<dbReference type="Proteomes" id="UP000629468">
    <property type="component" value="Unassembled WGS sequence"/>
</dbReference>
<reference evidence="1 2" key="1">
    <citation type="journal article" name="Sci. Rep.">
        <title>Telomere-to-telomere assembled and centromere annotated genomes of the two main subspecies of the button mushroom Agaricus bisporus reveal especially polymorphic chromosome ends.</title>
        <authorList>
            <person name="Sonnenberg A.S.M."/>
            <person name="Sedaghat-Telgerd N."/>
            <person name="Lavrijssen B."/>
            <person name="Ohm R.A."/>
            <person name="Hendrickx P.M."/>
            <person name="Scholtmeijer K."/>
            <person name="Baars J.J.P."/>
            <person name="van Peer A."/>
        </authorList>
    </citation>
    <scope>NUCLEOTIDE SEQUENCE [LARGE SCALE GENOMIC DNA]</scope>
    <source>
        <strain evidence="1 2">H119_p4</strain>
    </source>
</reference>
<name>A0A8H7F152_AGABI</name>
<dbReference type="EMBL" id="JABXXO010000008">
    <property type="protein sequence ID" value="KAF7771798.1"/>
    <property type="molecule type" value="Genomic_DNA"/>
</dbReference>
<evidence type="ECO:0000313" key="2">
    <source>
        <dbReference type="Proteomes" id="UP000629468"/>
    </source>
</evidence>
<comment type="caution">
    <text evidence="1">The sequence shown here is derived from an EMBL/GenBank/DDBJ whole genome shotgun (WGS) entry which is preliminary data.</text>
</comment>
<sequence length="95" mass="10873">MQPRCFVRRPRTQIDSLYPDSRLNFRRMAFSHLDPMLPNGDQVQSGAAIALYLESHQRRVAVQLFASSAWEDIPTIVIQRSDADSALEWGGPRFL</sequence>
<protein>
    <submittedName>
        <fullName evidence="1">Uncharacterized protein</fullName>
    </submittedName>
</protein>
<organism evidence="1 2">
    <name type="scientific">Agaricus bisporus var. burnettii</name>
    <dbReference type="NCBI Taxonomy" id="192524"/>
    <lineage>
        <taxon>Eukaryota</taxon>
        <taxon>Fungi</taxon>
        <taxon>Dikarya</taxon>
        <taxon>Basidiomycota</taxon>
        <taxon>Agaricomycotina</taxon>
        <taxon>Agaricomycetes</taxon>
        <taxon>Agaricomycetidae</taxon>
        <taxon>Agaricales</taxon>
        <taxon>Agaricineae</taxon>
        <taxon>Agaricaceae</taxon>
        <taxon>Agaricus</taxon>
    </lineage>
</organism>
<proteinExistence type="predicted"/>
<evidence type="ECO:0000313" key="1">
    <source>
        <dbReference type="EMBL" id="KAF7771798.1"/>
    </source>
</evidence>
<dbReference type="AlphaFoldDB" id="A0A8H7F152"/>